<keyword evidence="6" id="KW-0418">Kinase</keyword>
<dbReference type="InterPro" id="IPR004358">
    <property type="entry name" value="Sig_transdc_His_kin-like_C"/>
</dbReference>
<dbReference type="EC" id="2.7.13.3" evidence="2"/>
<evidence type="ECO:0000256" key="1">
    <source>
        <dbReference type="ARBA" id="ARBA00000085"/>
    </source>
</evidence>
<dbReference type="Pfam" id="PF02518">
    <property type="entry name" value="HATPase_c"/>
    <property type="match status" value="1"/>
</dbReference>
<keyword evidence="7" id="KW-1185">Reference proteome</keyword>
<dbReference type="SUPFAM" id="SSF47384">
    <property type="entry name" value="Homodimeric domain of signal transducing histidine kinase"/>
    <property type="match status" value="1"/>
</dbReference>
<dbReference type="PANTHER" id="PTHR43065">
    <property type="entry name" value="SENSOR HISTIDINE KINASE"/>
    <property type="match status" value="1"/>
</dbReference>
<proteinExistence type="predicted"/>
<evidence type="ECO:0000256" key="2">
    <source>
        <dbReference type="ARBA" id="ARBA00012438"/>
    </source>
</evidence>
<dbReference type="PROSITE" id="PS50109">
    <property type="entry name" value="HIS_KIN"/>
    <property type="match status" value="1"/>
</dbReference>
<dbReference type="GO" id="GO:0004673">
    <property type="term" value="F:protein histidine kinase activity"/>
    <property type="evidence" value="ECO:0007669"/>
    <property type="project" value="UniProtKB-EC"/>
</dbReference>
<feature type="domain" description="Histidine kinase" evidence="5">
    <location>
        <begin position="55"/>
        <end position="269"/>
    </location>
</feature>
<dbReference type="EMBL" id="CAJHCP010000002">
    <property type="protein sequence ID" value="CAD6516923.1"/>
    <property type="molecule type" value="Genomic_DNA"/>
</dbReference>
<dbReference type="PRINTS" id="PR00344">
    <property type="entry name" value="BCTRLSENSOR"/>
</dbReference>
<evidence type="ECO:0000256" key="4">
    <source>
        <dbReference type="SAM" id="MobiDB-lite"/>
    </source>
</evidence>
<accession>A0ABN7HG36</accession>
<dbReference type="SUPFAM" id="SSF55874">
    <property type="entry name" value="ATPase domain of HSP90 chaperone/DNA topoisomerase II/histidine kinase"/>
    <property type="match status" value="1"/>
</dbReference>
<evidence type="ECO:0000313" key="7">
    <source>
        <dbReference type="Proteomes" id="UP000598032"/>
    </source>
</evidence>
<feature type="compositionally biased region" description="Polar residues" evidence="4">
    <location>
        <begin position="286"/>
        <end position="299"/>
    </location>
</feature>
<organism evidence="6 7">
    <name type="scientific">Paraburkholderia metrosideri</name>
    <dbReference type="NCBI Taxonomy" id="580937"/>
    <lineage>
        <taxon>Bacteria</taxon>
        <taxon>Pseudomonadati</taxon>
        <taxon>Pseudomonadota</taxon>
        <taxon>Betaproteobacteria</taxon>
        <taxon>Burkholderiales</taxon>
        <taxon>Burkholderiaceae</taxon>
        <taxon>Paraburkholderia</taxon>
    </lineage>
</organism>
<sequence length="299" mass="32375">MILIAIIVVLLQVLTVTAFLWQRRCRRLAEEEAARRLADLARAGRFALAGELSASIAHEVGQPLGAILSNAAAAGMMFDNCPETGELHLILADIRRDALRANQVVQGLRTLLQKHLPTLAMLDLNATFHESLNLISLEARRRRVIIEPHLTAANARVLGDRVQLQQVLLNLAINAMDAMDDTPAPDRVISVSTRVVRHGYELVVSDRGHGIPADAGERLFDSLYTTKPYGMGLGLSIVRTIVEVHGGRVSAASREGGGSVFTVLLPSVEQQARARPDSEYRPSAIASMSHQVATQGGIP</sequence>
<dbReference type="InterPro" id="IPR003661">
    <property type="entry name" value="HisK_dim/P_dom"/>
</dbReference>
<protein>
    <recommendedName>
        <fullName evidence="2">histidine kinase</fullName>
        <ecNumber evidence="2">2.7.13.3</ecNumber>
    </recommendedName>
</protein>
<dbReference type="PANTHER" id="PTHR43065:SF42">
    <property type="entry name" value="TWO-COMPONENT SENSOR PPRA"/>
    <property type="match status" value="1"/>
</dbReference>
<dbReference type="InterPro" id="IPR005467">
    <property type="entry name" value="His_kinase_dom"/>
</dbReference>
<keyword evidence="6" id="KW-0808">Transferase</keyword>
<evidence type="ECO:0000259" key="5">
    <source>
        <dbReference type="PROSITE" id="PS50109"/>
    </source>
</evidence>
<dbReference type="CDD" id="cd00082">
    <property type="entry name" value="HisKA"/>
    <property type="match status" value="1"/>
</dbReference>
<dbReference type="InterPro" id="IPR003594">
    <property type="entry name" value="HATPase_dom"/>
</dbReference>
<keyword evidence="3" id="KW-0597">Phosphoprotein</keyword>
<evidence type="ECO:0000256" key="3">
    <source>
        <dbReference type="ARBA" id="ARBA00022553"/>
    </source>
</evidence>
<comment type="catalytic activity">
    <reaction evidence="1">
        <text>ATP + protein L-histidine = ADP + protein N-phospho-L-histidine.</text>
        <dbReference type="EC" id="2.7.13.3"/>
    </reaction>
</comment>
<name>A0ABN7HG36_9BURK</name>
<dbReference type="InterPro" id="IPR036097">
    <property type="entry name" value="HisK_dim/P_sf"/>
</dbReference>
<evidence type="ECO:0000313" key="6">
    <source>
        <dbReference type="EMBL" id="CAD6516923.1"/>
    </source>
</evidence>
<dbReference type="InterPro" id="IPR036890">
    <property type="entry name" value="HATPase_C_sf"/>
</dbReference>
<reference evidence="6 7" key="1">
    <citation type="submission" date="2020-10" db="EMBL/GenBank/DDBJ databases">
        <authorList>
            <person name="Peeters C."/>
        </authorList>
    </citation>
    <scope>NUCLEOTIDE SEQUENCE [LARGE SCALE GENOMIC DNA]</scope>
    <source>
        <strain evidence="6 7">LMG 28140</strain>
    </source>
</reference>
<dbReference type="SMART" id="SM00387">
    <property type="entry name" value="HATPase_c"/>
    <property type="match status" value="1"/>
</dbReference>
<feature type="region of interest" description="Disordered" evidence="4">
    <location>
        <begin position="272"/>
        <end position="299"/>
    </location>
</feature>
<dbReference type="Gene3D" id="1.10.287.130">
    <property type="match status" value="1"/>
</dbReference>
<comment type="caution">
    <text evidence="6">The sequence shown here is derived from an EMBL/GenBank/DDBJ whole genome shotgun (WGS) entry which is preliminary data.</text>
</comment>
<dbReference type="RefSeq" id="WP_201641058.1">
    <property type="nucleotide sequence ID" value="NZ_CAJHCP010000002.1"/>
</dbReference>
<dbReference type="Proteomes" id="UP000598032">
    <property type="component" value="Unassembled WGS sequence"/>
</dbReference>
<gene>
    <name evidence="6" type="primary">tmoS</name>
    <name evidence="6" type="ORF">LMG28140_00861</name>
</gene>
<dbReference type="Gene3D" id="3.30.565.10">
    <property type="entry name" value="Histidine kinase-like ATPase, C-terminal domain"/>
    <property type="match status" value="1"/>
</dbReference>